<dbReference type="EMBL" id="CAJVCH010022278">
    <property type="protein sequence ID" value="CAG7692604.1"/>
    <property type="molecule type" value="Genomic_DNA"/>
</dbReference>
<dbReference type="AlphaFoldDB" id="A0A8J2JCE6"/>
<protein>
    <submittedName>
        <fullName evidence="1">Uncharacterized protein</fullName>
    </submittedName>
</protein>
<comment type="caution">
    <text evidence="1">The sequence shown here is derived from an EMBL/GenBank/DDBJ whole genome shotgun (WGS) entry which is preliminary data.</text>
</comment>
<dbReference type="Proteomes" id="UP000708208">
    <property type="component" value="Unassembled WGS sequence"/>
</dbReference>
<sequence>MLFISFINDLLDRTENHHTTCADDLRLNRRIDTMEDLVSLQKDTIYISEWTKANGMKINLKKLEALHIARCLEKPSHLYTVDGSGINFCESVRNLGLKVTGILRRNKQIHQVNRKAGAILDMISVAS</sequence>
<keyword evidence="2" id="KW-1185">Reference proteome</keyword>
<evidence type="ECO:0000313" key="2">
    <source>
        <dbReference type="Proteomes" id="UP000708208"/>
    </source>
</evidence>
<name>A0A8J2JCE6_9HEXA</name>
<organism evidence="1 2">
    <name type="scientific">Allacma fusca</name>
    <dbReference type="NCBI Taxonomy" id="39272"/>
    <lineage>
        <taxon>Eukaryota</taxon>
        <taxon>Metazoa</taxon>
        <taxon>Ecdysozoa</taxon>
        <taxon>Arthropoda</taxon>
        <taxon>Hexapoda</taxon>
        <taxon>Collembola</taxon>
        <taxon>Symphypleona</taxon>
        <taxon>Sminthuridae</taxon>
        <taxon>Allacma</taxon>
    </lineage>
</organism>
<gene>
    <name evidence="1" type="ORF">AFUS01_LOCUS3685</name>
</gene>
<accession>A0A8J2JCE6</accession>
<dbReference type="OrthoDB" id="426210at2759"/>
<reference evidence="1" key="1">
    <citation type="submission" date="2021-06" db="EMBL/GenBank/DDBJ databases">
        <authorList>
            <person name="Hodson N. C."/>
            <person name="Mongue J. A."/>
            <person name="Jaron S. K."/>
        </authorList>
    </citation>
    <scope>NUCLEOTIDE SEQUENCE</scope>
</reference>
<evidence type="ECO:0000313" key="1">
    <source>
        <dbReference type="EMBL" id="CAG7692604.1"/>
    </source>
</evidence>
<proteinExistence type="predicted"/>